<gene>
    <name evidence="1" type="ORF">PISMIDRAFT_689257</name>
</gene>
<evidence type="ECO:0000313" key="1">
    <source>
        <dbReference type="EMBL" id="KIK12727.1"/>
    </source>
</evidence>
<dbReference type="HOGENOM" id="CLU_112554_1_0_1"/>
<protein>
    <submittedName>
        <fullName evidence="1">Uncharacterized protein</fullName>
    </submittedName>
</protein>
<organism evidence="1 2">
    <name type="scientific">Pisolithus microcarpus 441</name>
    <dbReference type="NCBI Taxonomy" id="765257"/>
    <lineage>
        <taxon>Eukaryota</taxon>
        <taxon>Fungi</taxon>
        <taxon>Dikarya</taxon>
        <taxon>Basidiomycota</taxon>
        <taxon>Agaricomycotina</taxon>
        <taxon>Agaricomycetes</taxon>
        <taxon>Agaricomycetidae</taxon>
        <taxon>Boletales</taxon>
        <taxon>Sclerodermatineae</taxon>
        <taxon>Pisolithaceae</taxon>
        <taxon>Pisolithus</taxon>
    </lineage>
</organism>
<dbReference type="EMBL" id="KN834052">
    <property type="protein sequence ID" value="KIK12727.1"/>
    <property type="molecule type" value="Genomic_DNA"/>
</dbReference>
<proteinExistence type="predicted"/>
<dbReference type="AlphaFoldDB" id="A0A0C9YQT2"/>
<name>A0A0C9YQT2_9AGAM</name>
<dbReference type="Proteomes" id="UP000054018">
    <property type="component" value="Unassembled WGS sequence"/>
</dbReference>
<sequence length="176" mass="19026">MNFSQQSYAPSSSQTSMGLAYSVSTLPSNYSLVPFLSQESSTSITDQNSPEVFKQNIQIALDQVARIHELARSGLNGMQSAYQAGNSPAQTEADLIALDQALHTLVDFLKATGVGAFPLQPSGAQGVASGHLTEQHLMAEMNREVQFLYEKLKRIQESSGVVAQHISTLDTTRPKP</sequence>
<dbReference type="OrthoDB" id="3203574at2759"/>
<reference evidence="2" key="2">
    <citation type="submission" date="2015-01" db="EMBL/GenBank/DDBJ databases">
        <title>Evolutionary Origins and Diversification of the Mycorrhizal Mutualists.</title>
        <authorList>
            <consortium name="DOE Joint Genome Institute"/>
            <consortium name="Mycorrhizal Genomics Consortium"/>
            <person name="Kohler A."/>
            <person name="Kuo A."/>
            <person name="Nagy L.G."/>
            <person name="Floudas D."/>
            <person name="Copeland A."/>
            <person name="Barry K.W."/>
            <person name="Cichocki N."/>
            <person name="Veneault-Fourrey C."/>
            <person name="LaButti K."/>
            <person name="Lindquist E.A."/>
            <person name="Lipzen A."/>
            <person name="Lundell T."/>
            <person name="Morin E."/>
            <person name="Murat C."/>
            <person name="Riley R."/>
            <person name="Ohm R."/>
            <person name="Sun H."/>
            <person name="Tunlid A."/>
            <person name="Henrissat B."/>
            <person name="Grigoriev I.V."/>
            <person name="Hibbett D.S."/>
            <person name="Martin F."/>
        </authorList>
    </citation>
    <scope>NUCLEOTIDE SEQUENCE [LARGE SCALE GENOMIC DNA]</scope>
    <source>
        <strain evidence="2">441</strain>
    </source>
</reference>
<reference evidence="1 2" key="1">
    <citation type="submission" date="2014-04" db="EMBL/GenBank/DDBJ databases">
        <authorList>
            <consortium name="DOE Joint Genome Institute"/>
            <person name="Kuo A."/>
            <person name="Kohler A."/>
            <person name="Costa M.D."/>
            <person name="Nagy L.G."/>
            <person name="Floudas D."/>
            <person name="Copeland A."/>
            <person name="Barry K.W."/>
            <person name="Cichocki N."/>
            <person name="Veneault-Fourrey C."/>
            <person name="LaButti K."/>
            <person name="Lindquist E.A."/>
            <person name="Lipzen A."/>
            <person name="Lundell T."/>
            <person name="Morin E."/>
            <person name="Murat C."/>
            <person name="Sun H."/>
            <person name="Tunlid A."/>
            <person name="Henrissat B."/>
            <person name="Grigoriev I.V."/>
            <person name="Hibbett D.S."/>
            <person name="Martin F."/>
            <person name="Nordberg H.P."/>
            <person name="Cantor M.N."/>
            <person name="Hua S.X."/>
        </authorList>
    </citation>
    <scope>NUCLEOTIDE SEQUENCE [LARGE SCALE GENOMIC DNA]</scope>
    <source>
        <strain evidence="1 2">441</strain>
    </source>
</reference>
<keyword evidence="2" id="KW-1185">Reference proteome</keyword>
<evidence type="ECO:0000313" key="2">
    <source>
        <dbReference type="Proteomes" id="UP000054018"/>
    </source>
</evidence>
<accession>A0A0C9YQT2</accession>